<reference evidence="2 3" key="1">
    <citation type="submission" date="2019-08" db="EMBL/GenBank/DDBJ databases">
        <title>Antarcticibacterium arcticum sp. nov., a bacterium isolated from marine sediment of the Canadian Beaufort Sea.</title>
        <authorList>
            <person name="Lee Y.M."/>
            <person name="Baek K."/>
            <person name="Lee D.-H."/>
            <person name="Shin S.C."/>
            <person name="Jin Y.K."/>
            <person name="Park Y."/>
        </authorList>
    </citation>
    <scope>NUCLEOTIDE SEQUENCE [LARGE SCALE GENOMIC DNA]</scope>
    <source>
        <strain evidence="2 3">PAMC 28998</strain>
    </source>
</reference>
<feature type="chain" id="PRO_5022768372" evidence="1">
    <location>
        <begin position="25"/>
        <end position="176"/>
    </location>
</feature>
<dbReference type="RefSeq" id="WP_146832336.1">
    <property type="nucleotide sequence ID" value="NZ_CP042476.1"/>
</dbReference>
<protein>
    <submittedName>
        <fullName evidence="2">Uncharacterized protein</fullName>
    </submittedName>
</protein>
<proteinExistence type="predicted"/>
<keyword evidence="3" id="KW-1185">Reference proteome</keyword>
<evidence type="ECO:0000313" key="3">
    <source>
        <dbReference type="Proteomes" id="UP000321954"/>
    </source>
</evidence>
<feature type="signal peptide" evidence="1">
    <location>
        <begin position="1"/>
        <end position="24"/>
    </location>
</feature>
<evidence type="ECO:0000256" key="1">
    <source>
        <dbReference type="SAM" id="SignalP"/>
    </source>
</evidence>
<dbReference type="KEGG" id="anp:FK178_06340"/>
<dbReference type="Proteomes" id="UP000321954">
    <property type="component" value="Chromosome"/>
</dbReference>
<dbReference type="OrthoDB" id="666398at2"/>
<dbReference type="EMBL" id="CP042476">
    <property type="protein sequence ID" value="QED37360.1"/>
    <property type="molecule type" value="Genomic_DNA"/>
</dbReference>
<keyword evidence="1" id="KW-0732">Signal</keyword>
<gene>
    <name evidence="2" type="ORF">FK178_06340</name>
</gene>
<organism evidence="2 3">
    <name type="scientific">Antarcticibacterium arcticum</name>
    <dbReference type="NCBI Taxonomy" id="2585771"/>
    <lineage>
        <taxon>Bacteria</taxon>
        <taxon>Pseudomonadati</taxon>
        <taxon>Bacteroidota</taxon>
        <taxon>Flavobacteriia</taxon>
        <taxon>Flavobacteriales</taxon>
        <taxon>Flavobacteriaceae</taxon>
        <taxon>Antarcticibacterium</taxon>
    </lineage>
</organism>
<dbReference type="AlphaFoldDB" id="A0A5B8YHF9"/>
<evidence type="ECO:0000313" key="2">
    <source>
        <dbReference type="EMBL" id="QED37360.1"/>
    </source>
</evidence>
<dbReference type="PROSITE" id="PS51257">
    <property type="entry name" value="PROKAR_LIPOPROTEIN"/>
    <property type="match status" value="1"/>
</dbReference>
<sequence>MKTKIYFIVLILSSILTYSCSTEAEIDHRDELEISKTHWKSFKQTNNNSYKYIVRAESWTGTAWVTTITVKDGEISNRHFKYVSSEETIGYVPEEDREWTESYNEINTHATSPTADAITLDEVYLNAENDWLINRRNTTTYFKAENNGLISLCGYVEDNCMDDCFIGIKIQNISPI</sequence>
<accession>A0A5B8YHF9</accession>
<name>A0A5B8YHF9_9FLAO</name>